<gene>
    <name evidence="2" type="ORF">BKA67DRAFT_542599</name>
</gene>
<feature type="compositionally biased region" description="Basic residues" evidence="1">
    <location>
        <begin position="1"/>
        <end position="10"/>
    </location>
</feature>
<dbReference type="GeneID" id="70130027"/>
<comment type="caution">
    <text evidence="2">The sequence shown here is derived from an EMBL/GenBank/DDBJ whole genome shotgun (WGS) entry which is preliminary data.</text>
</comment>
<dbReference type="RefSeq" id="XP_045951148.1">
    <property type="nucleotide sequence ID" value="XM_046101135.1"/>
</dbReference>
<feature type="region of interest" description="Disordered" evidence="1">
    <location>
        <begin position="1"/>
        <end position="87"/>
    </location>
</feature>
<evidence type="ECO:0000256" key="1">
    <source>
        <dbReference type="SAM" id="MobiDB-lite"/>
    </source>
</evidence>
<dbReference type="EMBL" id="JAGPXC010000014">
    <property type="protein sequence ID" value="KAH6640074.1"/>
    <property type="molecule type" value="Genomic_DNA"/>
</dbReference>
<dbReference type="AlphaFoldDB" id="A0A9P8REP1"/>
<sequence>MARTGRRSSSRKTFSDDIDAITPCPQATHPNEASSSQAPPCTVVEDMQPSRSPSPSSCSESEHTAPKGTSERRNSIKTLEEGTEGDPERLWKRMLALQQTYGCYRSARMSAALELGDYSCLLPSKVGLDLMNADMHALPDDVEAAFKHGSTIQHHGSKVSN</sequence>
<evidence type="ECO:0000313" key="2">
    <source>
        <dbReference type="EMBL" id="KAH6640074.1"/>
    </source>
</evidence>
<evidence type="ECO:0000313" key="3">
    <source>
        <dbReference type="Proteomes" id="UP000758603"/>
    </source>
</evidence>
<dbReference type="Proteomes" id="UP000758603">
    <property type="component" value="Unassembled WGS sequence"/>
</dbReference>
<reference evidence="2" key="1">
    <citation type="journal article" date="2021" name="Nat. Commun.">
        <title>Genetic determinants of endophytism in the Arabidopsis root mycobiome.</title>
        <authorList>
            <person name="Mesny F."/>
            <person name="Miyauchi S."/>
            <person name="Thiergart T."/>
            <person name="Pickel B."/>
            <person name="Atanasova L."/>
            <person name="Karlsson M."/>
            <person name="Huettel B."/>
            <person name="Barry K.W."/>
            <person name="Haridas S."/>
            <person name="Chen C."/>
            <person name="Bauer D."/>
            <person name="Andreopoulos W."/>
            <person name="Pangilinan J."/>
            <person name="LaButti K."/>
            <person name="Riley R."/>
            <person name="Lipzen A."/>
            <person name="Clum A."/>
            <person name="Drula E."/>
            <person name="Henrissat B."/>
            <person name="Kohler A."/>
            <person name="Grigoriev I.V."/>
            <person name="Martin F.M."/>
            <person name="Hacquard S."/>
        </authorList>
    </citation>
    <scope>NUCLEOTIDE SEQUENCE</scope>
    <source>
        <strain evidence="2">MPI-SDFR-AT-0073</strain>
    </source>
</reference>
<feature type="compositionally biased region" description="Polar residues" evidence="1">
    <location>
        <begin position="28"/>
        <end position="39"/>
    </location>
</feature>
<protein>
    <submittedName>
        <fullName evidence="2">Uncharacterized protein</fullName>
    </submittedName>
</protein>
<organism evidence="2 3">
    <name type="scientific">Truncatella angustata</name>
    <dbReference type="NCBI Taxonomy" id="152316"/>
    <lineage>
        <taxon>Eukaryota</taxon>
        <taxon>Fungi</taxon>
        <taxon>Dikarya</taxon>
        <taxon>Ascomycota</taxon>
        <taxon>Pezizomycotina</taxon>
        <taxon>Sordariomycetes</taxon>
        <taxon>Xylariomycetidae</taxon>
        <taxon>Amphisphaeriales</taxon>
        <taxon>Sporocadaceae</taxon>
        <taxon>Truncatella</taxon>
    </lineage>
</organism>
<proteinExistence type="predicted"/>
<feature type="compositionally biased region" description="Low complexity" evidence="1">
    <location>
        <begin position="49"/>
        <end position="59"/>
    </location>
</feature>
<accession>A0A9P8REP1</accession>
<feature type="compositionally biased region" description="Basic and acidic residues" evidence="1">
    <location>
        <begin position="60"/>
        <end position="87"/>
    </location>
</feature>
<name>A0A9P8REP1_9PEZI</name>
<keyword evidence="3" id="KW-1185">Reference proteome</keyword>
<dbReference type="OrthoDB" id="3553044at2759"/>